<feature type="chain" id="PRO_5045921453" description="Lipoprotein" evidence="1">
    <location>
        <begin position="31"/>
        <end position="190"/>
    </location>
</feature>
<dbReference type="Proteomes" id="UP001278571">
    <property type="component" value="Unassembled WGS sequence"/>
</dbReference>
<sequence length="190" mass="19970">MSARPRPVMAACALAASVALALGAAAPAVAAAPVAPVAGGDHGWPHPDLAKTYEATKKYKDEQKAIADGYLRTDVCVEDTSPEKLGGMGYHYVNPANVGSNDPARPAAVLYAKNHETGKRELVAVEWVIPNTGQPAPTIFGRTFDGPAVIPGVGDVYTLHAWIYKKNPAGLFTPYNPRVHCVCPEDAPTA</sequence>
<keyword evidence="1" id="KW-0732">Signal</keyword>
<name>A0ABU4K018_9ACTN</name>
<evidence type="ECO:0000256" key="1">
    <source>
        <dbReference type="SAM" id="SignalP"/>
    </source>
</evidence>
<dbReference type="RefSeq" id="WP_319007461.1">
    <property type="nucleotide sequence ID" value="NZ_JAWJZF010000160.1"/>
</dbReference>
<evidence type="ECO:0008006" key="4">
    <source>
        <dbReference type="Google" id="ProtNLM"/>
    </source>
</evidence>
<keyword evidence="3" id="KW-1185">Reference proteome</keyword>
<accession>A0ABU4K018</accession>
<protein>
    <recommendedName>
        <fullName evidence="4">Lipoprotein</fullName>
    </recommendedName>
</protein>
<organism evidence="2 3">
    <name type="scientific">Streptomyces roseolus</name>
    <dbReference type="NCBI Taxonomy" id="67358"/>
    <lineage>
        <taxon>Bacteria</taxon>
        <taxon>Bacillati</taxon>
        <taxon>Actinomycetota</taxon>
        <taxon>Actinomycetes</taxon>
        <taxon>Kitasatosporales</taxon>
        <taxon>Streptomycetaceae</taxon>
        <taxon>Streptomyces</taxon>
    </lineage>
</organism>
<reference evidence="2 3" key="1">
    <citation type="submission" date="2023-10" db="EMBL/GenBank/DDBJ databases">
        <authorList>
            <person name="Wang X.X."/>
        </authorList>
    </citation>
    <scope>NUCLEOTIDE SEQUENCE [LARGE SCALE GENOMIC DNA]</scope>
    <source>
        <strain evidence="2 3">NBRC 12816</strain>
    </source>
</reference>
<evidence type="ECO:0000313" key="2">
    <source>
        <dbReference type="EMBL" id="MDX2290869.1"/>
    </source>
</evidence>
<evidence type="ECO:0000313" key="3">
    <source>
        <dbReference type="Proteomes" id="UP001278571"/>
    </source>
</evidence>
<comment type="caution">
    <text evidence="2">The sequence shown here is derived from an EMBL/GenBank/DDBJ whole genome shotgun (WGS) entry which is preliminary data.</text>
</comment>
<proteinExistence type="predicted"/>
<dbReference type="EMBL" id="JAWJZF010000160">
    <property type="protein sequence ID" value="MDX2290869.1"/>
    <property type="molecule type" value="Genomic_DNA"/>
</dbReference>
<gene>
    <name evidence="2" type="ORF">R2363_01510</name>
</gene>
<feature type="signal peptide" evidence="1">
    <location>
        <begin position="1"/>
        <end position="30"/>
    </location>
</feature>